<gene>
    <name evidence="2" type="ORF">Scep_017491</name>
</gene>
<evidence type="ECO:0000313" key="2">
    <source>
        <dbReference type="EMBL" id="KAK9119398.1"/>
    </source>
</evidence>
<reference evidence="2 3" key="1">
    <citation type="submission" date="2024-01" db="EMBL/GenBank/DDBJ databases">
        <title>Genome assemblies of Stephania.</title>
        <authorList>
            <person name="Yang L."/>
        </authorList>
    </citation>
    <scope>NUCLEOTIDE SEQUENCE [LARGE SCALE GENOMIC DNA]</scope>
    <source>
        <strain evidence="2">JXDWG</strain>
        <tissue evidence="2">Leaf</tissue>
    </source>
</reference>
<comment type="caution">
    <text evidence="2">The sequence shown here is derived from an EMBL/GenBank/DDBJ whole genome shotgun (WGS) entry which is preliminary data.</text>
</comment>
<protein>
    <submittedName>
        <fullName evidence="2">Uncharacterized protein</fullName>
    </submittedName>
</protein>
<feature type="region of interest" description="Disordered" evidence="1">
    <location>
        <begin position="184"/>
        <end position="206"/>
    </location>
</feature>
<evidence type="ECO:0000256" key="1">
    <source>
        <dbReference type="SAM" id="MobiDB-lite"/>
    </source>
</evidence>
<feature type="region of interest" description="Disordered" evidence="1">
    <location>
        <begin position="56"/>
        <end position="79"/>
    </location>
</feature>
<organism evidence="2 3">
    <name type="scientific">Stephania cephalantha</name>
    <dbReference type="NCBI Taxonomy" id="152367"/>
    <lineage>
        <taxon>Eukaryota</taxon>
        <taxon>Viridiplantae</taxon>
        <taxon>Streptophyta</taxon>
        <taxon>Embryophyta</taxon>
        <taxon>Tracheophyta</taxon>
        <taxon>Spermatophyta</taxon>
        <taxon>Magnoliopsida</taxon>
        <taxon>Ranunculales</taxon>
        <taxon>Menispermaceae</taxon>
        <taxon>Menispermoideae</taxon>
        <taxon>Cissampelideae</taxon>
        <taxon>Stephania</taxon>
    </lineage>
</organism>
<dbReference type="AlphaFoldDB" id="A0AAP0IPL0"/>
<accession>A0AAP0IPL0</accession>
<dbReference type="Proteomes" id="UP001419268">
    <property type="component" value="Unassembled WGS sequence"/>
</dbReference>
<name>A0AAP0IPL0_9MAGN</name>
<sequence>MEKLARSNGVAHDCYGRNVSEGYSRHEIYSRPKLADMAQSHEMNMAHILELMQQGNTGAAERAPERHGPNPPLAPIHEDHPAEKLSRSPTALELCLYFHTKDHEGGQRRHAIAGGAGGGDGCGSSGPISSPNEPIKLLRRDFLEMQTHILWVMQDHTLTQDQLQEVEGQLRRMEHALMDRLGISFMPTPPRDVQSDDSETNDDLDD</sequence>
<proteinExistence type="predicted"/>
<evidence type="ECO:0000313" key="3">
    <source>
        <dbReference type="Proteomes" id="UP001419268"/>
    </source>
</evidence>
<keyword evidence="3" id="KW-1185">Reference proteome</keyword>
<feature type="compositionally biased region" description="Acidic residues" evidence="1">
    <location>
        <begin position="195"/>
        <end position="206"/>
    </location>
</feature>
<dbReference type="EMBL" id="JBBNAG010000007">
    <property type="protein sequence ID" value="KAK9119398.1"/>
    <property type="molecule type" value="Genomic_DNA"/>
</dbReference>